<dbReference type="EMBL" id="CP013331">
    <property type="protein sequence ID" value="ALQ39147.1"/>
    <property type="molecule type" value="Genomic_DNA"/>
</dbReference>
<dbReference type="InterPro" id="IPR013430">
    <property type="entry name" value="Toxin_antidote_HigA"/>
</dbReference>
<evidence type="ECO:0000313" key="2">
    <source>
        <dbReference type="EMBL" id="ALQ39147.1"/>
    </source>
</evidence>
<protein>
    <submittedName>
        <fullName evidence="2">Virulence factor</fullName>
    </submittedName>
</protein>
<dbReference type="PANTHER" id="PTHR36924:SF1">
    <property type="entry name" value="ANTITOXIN HIGA-1"/>
    <property type="match status" value="1"/>
</dbReference>
<dbReference type="AlphaFoldDB" id="A0A0S2ZJS6"/>
<dbReference type="Proteomes" id="UP000063275">
    <property type="component" value="Chromosome"/>
</dbReference>
<sequence length="123" mass="14410">MNKLVFKSKDNKMIFHPGYLIKNIMDEEGKDTKSMVQLLGLTEKEITSLINAEINITDDMIDRIVKNYGTSKELWKNFQNKYDLKMKELKENSVVFNFERENEISSDIANNILNNVSERLFIV</sequence>
<dbReference type="GO" id="GO:0003677">
    <property type="term" value="F:DNA binding"/>
    <property type="evidence" value="ECO:0007669"/>
    <property type="project" value="UniProtKB-KW"/>
</dbReference>
<name>A0A0S2ZJS6_9FUSO</name>
<organism evidence="2">
    <name type="scientific">Fusobacterium hwasookii ChDC F174</name>
    <dbReference type="NCBI Taxonomy" id="1307442"/>
    <lineage>
        <taxon>Bacteria</taxon>
        <taxon>Fusobacteriati</taxon>
        <taxon>Fusobacteriota</taxon>
        <taxon>Fusobacteriia</taxon>
        <taxon>Fusobacteriales</taxon>
        <taxon>Fusobacteriaceae</taxon>
        <taxon>Fusobacterium</taxon>
    </lineage>
</organism>
<dbReference type="OrthoDB" id="9796786at2"/>
<dbReference type="SUPFAM" id="SSF47413">
    <property type="entry name" value="lambda repressor-like DNA-binding domains"/>
    <property type="match status" value="1"/>
</dbReference>
<reference evidence="2 3" key="1">
    <citation type="submission" date="2015-11" db="EMBL/GenBank/DDBJ databases">
        <authorList>
            <person name="Zhang Y."/>
            <person name="Guo Z."/>
        </authorList>
    </citation>
    <scope>NUCLEOTIDE SEQUENCE [LARGE SCALE GENOMIC DNA]</scope>
    <source>
        <strain evidence="2 3">ChDC F174</strain>
    </source>
</reference>
<gene>
    <name evidence="2" type="ORF">RN87_00850</name>
</gene>
<accession>A0A0S2ZJS6</accession>
<dbReference type="RefSeq" id="WP_029493663.1">
    <property type="nucleotide sequence ID" value="NZ_ATKF01000096.1"/>
</dbReference>
<dbReference type="KEGG" id="fhw:RN87_00850"/>
<dbReference type="PANTHER" id="PTHR36924">
    <property type="entry name" value="ANTITOXIN HIGA-1"/>
    <property type="match status" value="1"/>
</dbReference>
<dbReference type="InterPro" id="IPR010982">
    <property type="entry name" value="Lambda_DNA-bd_dom_sf"/>
</dbReference>
<dbReference type="Gene3D" id="1.10.260.40">
    <property type="entry name" value="lambda repressor-like DNA-binding domains"/>
    <property type="match status" value="1"/>
</dbReference>
<proteinExistence type="predicted"/>
<evidence type="ECO:0000256" key="1">
    <source>
        <dbReference type="ARBA" id="ARBA00023125"/>
    </source>
</evidence>
<keyword evidence="1" id="KW-0238">DNA-binding</keyword>
<evidence type="ECO:0000313" key="3">
    <source>
        <dbReference type="Proteomes" id="UP000063275"/>
    </source>
</evidence>